<reference evidence="1" key="1">
    <citation type="journal article" date="2023" name="DNA Res.">
        <title>Chromosome-level genome assembly of Phrynocephalus forsythii using third-generation DNA sequencing and Hi-C analysis.</title>
        <authorList>
            <person name="Qi Y."/>
            <person name="Zhao W."/>
            <person name="Zhao Y."/>
            <person name="Niu C."/>
            <person name="Cao S."/>
            <person name="Zhang Y."/>
        </authorList>
    </citation>
    <scope>NUCLEOTIDE SEQUENCE</scope>
    <source>
        <tissue evidence="1">Muscle</tissue>
    </source>
</reference>
<dbReference type="EMBL" id="JAPFRF010000002">
    <property type="protein sequence ID" value="KAJ7341621.1"/>
    <property type="molecule type" value="Genomic_DNA"/>
</dbReference>
<accession>A0A9Q1B701</accession>
<sequence>MMKGICFSKLNAALPHWSVLMLVGSRPSSNGETDLEEVNGPNFLDLLEAEKFTQLGPSMTANQDRCGPTQHQRQCSSVLSTAGEYERESVVAFLSSQSFVCSLSSAKRLSEC</sequence>
<proteinExistence type="predicted"/>
<organism evidence="1 2">
    <name type="scientific">Phrynocephalus forsythii</name>
    <dbReference type="NCBI Taxonomy" id="171643"/>
    <lineage>
        <taxon>Eukaryota</taxon>
        <taxon>Metazoa</taxon>
        <taxon>Chordata</taxon>
        <taxon>Craniata</taxon>
        <taxon>Vertebrata</taxon>
        <taxon>Euteleostomi</taxon>
        <taxon>Lepidosauria</taxon>
        <taxon>Squamata</taxon>
        <taxon>Bifurcata</taxon>
        <taxon>Unidentata</taxon>
        <taxon>Episquamata</taxon>
        <taxon>Toxicofera</taxon>
        <taxon>Iguania</taxon>
        <taxon>Acrodonta</taxon>
        <taxon>Agamidae</taxon>
        <taxon>Agaminae</taxon>
        <taxon>Phrynocephalus</taxon>
    </lineage>
</organism>
<evidence type="ECO:0000313" key="1">
    <source>
        <dbReference type="EMBL" id="KAJ7341621.1"/>
    </source>
</evidence>
<protein>
    <submittedName>
        <fullName evidence="1">Uncharacterized protein</fullName>
    </submittedName>
</protein>
<comment type="caution">
    <text evidence="1">The sequence shown here is derived from an EMBL/GenBank/DDBJ whole genome shotgun (WGS) entry which is preliminary data.</text>
</comment>
<name>A0A9Q1B701_9SAUR</name>
<dbReference type="AlphaFoldDB" id="A0A9Q1B701"/>
<gene>
    <name evidence="1" type="ORF">JRQ81_005944</name>
</gene>
<evidence type="ECO:0000313" key="2">
    <source>
        <dbReference type="Proteomes" id="UP001142489"/>
    </source>
</evidence>
<keyword evidence="2" id="KW-1185">Reference proteome</keyword>
<dbReference type="Proteomes" id="UP001142489">
    <property type="component" value="Unassembled WGS sequence"/>
</dbReference>